<feature type="domain" description="RING-type" evidence="9">
    <location>
        <begin position="369"/>
        <end position="413"/>
    </location>
</feature>
<evidence type="ECO:0000313" key="10">
    <source>
        <dbReference type="EMBL" id="KAF5375751.1"/>
    </source>
</evidence>
<evidence type="ECO:0000256" key="3">
    <source>
        <dbReference type="ARBA" id="ARBA00022771"/>
    </source>
</evidence>
<accession>A0A8H5H2I2</accession>
<dbReference type="Pfam" id="PF17123">
    <property type="entry name" value="zf-RING_11"/>
    <property type="match status" value="1"/>
</dbReference>
<dbReference type="SUPFAM" id="SSF49879">
    <property type="entry name" value="SMAD/FHA domain"/>
    <property type="match status" value="1"/>
</dbReference>
<evidence type="ECO:0000256" key="1">
    <source>
        <dbReference type="ARBA" id="ARBA00022679"/>
    </source>
</evidence>
<feature type="region of interest" description="Disordered" evidence="7">
    <location>
        <begin position="426"/>
        <end position="451"/>
    </location>
</feature>
<dbReference type="Gene3D" id="2.60.200.20">
    <property type="match status" value="1"/>
</dbReference>
<dbReference type="SMART" id="SM00240">
    <property type="entry name" value="FHA"/>
    <property type="match status" value="1"/>
</dbReference>
<keyword evidence="1" id="KW-0808">Transferase</keyword>
<evidence type="ECO:0000256" key="4">
    <source>
        <dbReference type="ARBA" id="ARBA00022786"/>
    </source>
</evidence>
<dbReference type="SUPFAM" id="SSF57850">
    <property type="entry name" value="RING/U-box"/>
    <property type="match status" value="1"/>
</dbReference>
<keyword evidence="3 6" id="KW-0863">Zinc-finger</keyword>
<feature type="compositionally biased region" description="Low complexity" evidence="7">
    <location>
        <begin position="560"/>
        <end position="571"/>
    </location>
</feature>
<dbReference type="GO" id="GO:0032153">
    <property type="term" value="C:cell division site"/>
    <property type="evidence" value="ECO:0007669"/>
    <property type="project" value="TreeGrafter"/>
</dbReference>
<gene>
    <name evidence="10" type="ORF">D9757_008991</name>
</gene>
<dbReference type="InterPro" id="IPR008984">
    <property type="entry name" value="SMAD_FHA_dom_sf"/>
</dbReference>
<dbReference type="AlphaFoldDB" id="A0A8H5H2I2"/>
<evidence type="ECO:0000256" key="2">
    <source>
        <dbReference type="ARBA" id="ARBA00022723"/>
    </source>
</evidence>
<dbReference type="GO" id="GO:0061630">
    <property type="term" value="F:ubiquitin protein ligase activity"/>
    <property type="evidence" value="ECO:0007669"/>
    <property type="project" value="TreeGrafter"/>
</dbReference>
<keyword evidence="11" id="KW-1185">Reference proteome</keyword>
<feature type="region of interest" description="Disordered" evidence="7">
    <location>
        <begin position="115"/>
        <end position="172"/>
    </location>
</feature>
<feature type="region of interest" description="Disordered" evidence="7">
    <location>
        <begin position="473"/>
        <end position="497"/>
    </location>
</feature>
<reference evidence="10 11" key="1">
    <citation type="journal article" date="2020" name="ISME J.">
        <title>Uncovering the hidden diversity of litter-decomposition mechanisms in mushroom-forming fungi.</title>
        <authorList>
            <person name="Floudas D."/>
            <person name="Bentzer J."/>
            <person name="Ahren D."/>
            <person name="Johansson T."/>
            <person name="Persson P."/>
            <person name="Tunlid A."/>
        </authorList>
    </citation>
    <scope>NUCLEOTIDE SEQUENCE [LARGE SCALE GENOMIC DNA]</scope>
    <source>
        <strain evidence="10 11">CBS 406.79</strain>
    </source>
</reference>
<sequence length="649" mass="68432">MEPSVSSDSPPIRSTILGSFLGRGRPRNTSQSHVQVPQRDASPSPHSVPPSPTGPNQNGTQNQSQNHNRRGRPSGGTPNTHPITGVPVAALGDGNGSGGGLGFGMLRRRRSAGNVVANNNLNPPPVPSGAASGGGGGGGSASSRAGLGLNTNRTATRPSTAPGGASPTRSAGPFRLRLVPHLDSRRSLRFDVITRDMRIGDPALRIGRFTDRSGNSGTSNGAANNNNPSSFKLAFKSKVVSRAHAELWVEIAEGHQPKFYVRDTKSSSGTFLNHVRLAAAGTDSRPFQIKDGDILQLGVDYQGGSEDIYKSVKIRIEVGREWMRGRNEFNTNAIKNLKNLAQVVSTPQKEGAASKKAGPKTGAVGLPDCCICLFPLAIAQSLFISPCSHSFHFKCIRPLLESHYPSFSCPLCRSYADLEEDVEVEQDEQWGDVEEEEVKDTAEAPESRDEGFSTAVAAAALEPPLEVEEIDEGVAGGEEDEDSAVDEDGLDDPEMENDPDLRAAIAASRAEAAAAQTRAVETANAGLTNPFANLGGSTIRQPSPRDARDGAETEVENDIGMAGPGAARAPPTRNPSAQGVDPLAREGMNEEVEGEDVDMADASGPAEYSHDRRNGEGDAMEEDVALVNTDHDVANSRGGEIGVGAKRKR</sequence>
<dbReference type="InterPro" id="IPR042823">
    <property type="entry name" value="Dma1/Dma2_RING-H2"/>
</dbReference>
<feature type="region of interest" description="Disordered" evidence="7">
    <location>
        <begin position="1"/>
        <end position="92"/>
    </location>
</feature>
<feature type="compositionally biased region" description="Basic and acidic residues" evidence="7">
    <location>
        <begin position="439"/>
        <end position="451"/>
    </location>
</feature>
<dbReference type="Pfam" id="PF00498">
    <property type="entry name" value="FHA"/>
    <property type="match status" value="1"/>
</dbReference>
<dbReference type="InterPro" id="IPR001841">
    <property type="entry name" value="Znf_RING"/>
</dbReference>
<name>A0A8H5H2I2_9AGAR</name>
<evidence type="ECO:0000256" key="5">
    <source>
        <dbReference type="ARBA" id="ARBA00022833"/>
    </source>
</evidence>
<feature type="region of interest" description="Disordered" evidence="7">
    <location>
        <begin position="527"/>
        <end position="649"/>
    </location>
</feature>
<dbReference type="SMART" id="SM00184">
    <property type="entry name" value="RING"/>
    <property type="match status" value="1"/>
</dbReference>
<evidence type="ECO:0000259" key="8">
    <source>
        <dbReference type="PROSITE" id="PS50006"/>
    </source>
</evidence>
<feature type="compositionally biased region" description="Polar residues" evidence="7">
    <location>
        <begin position="527"/>
        <end position="541"/>
    </location>
</feature>
<feature type="compositionally biased region" description="Low complexity" evidence="7">
    <location>
        <begin position="213"/>
        <end position="228"/>
    </location>
</feature>
<dbReference type="OrthoDB" id="687730at2759"/>
<feature type="domain" description="FHA" evidence="8">
    <location>
        <begin position="204"/>
        <end position="277"/>
    </location>
</feature>
<keyword evidence="4" id="KW-0833">Ubl conjugation pathway</keyword>
<comment type="caution">
    <text evidence="10">The sequence shown here is derived from an EMBL/GenBank/DDBJ whole genome shotgun (WGS) entry which is preliminary data.</text>
</comment>
<dbReference type="PROSITE" id="PS50089">
    <property type="entry name" value="ZF_RING_2"/>
    <property type="match status" value="1"/>
</dbReference>
<dbReference type="EMBL" id="JAACJN010000095">
    <property type="protein sequence ID" value="KAF5375751.1"/>
    <property type="molecule type" value="Genomic_DNA"/>
</dbReference>
<dbReference type="Gene3D" id="3.30.40.10">
    <property type="entry name" value="Zinc/RING finger domain, C3HC4 (zinc finger)"/>
    <property type="match status" value="1"/>
</dbReference>
<dbReference type="PROSITE" id="PS50006">
    <property type="entry name" value="FHA_DOMAIN"/>
    <property type="match status" value="1"/>
</dbReference>
<feature type="compositionally biased region" description="Polar residues" evidence="7">
    <location>
        <begin position="149"/>
        <end position="159"/>
    </location>
</feature>
<feature type="compositionally biased region" description="Gly residues" evidence="7">
    <location>
        <begin position="131"/>
        <end position="140"/>
    </location>
</feature>
<dbReference type="PANTHER" id="PTHR15067:SF7">
    <property type="entry name" value="E3 UBIQUITIN-PROTEIN LIGASE DMA1-RELATED"/>
    <property type="match status" value="1"/>
</dbReference>
<evidence type="ECO:0000313" key="11">
    <source>
        <dbReference type="Proteomes" id="UP000518752"/>
    </source>
</evidence>
<feature type="compositionally biased region" description="Polar residues" evidence="7">
    <location>
        <begin position="56"/>
        <end position="66"/>
    </location>
</feature>
<dbReference type="GO" id="GO:0005829">
    <property type="term" value="C:cytosol"/>
    <property type="evidence" value="ECO:0007669"/>
    <property type="project" value="TreeGrafter"/>
</dbReference>
<evidence type="ECO:0000256" key="7">
    <source>
        <dbReference type="SAM" id="MobiDB-lite"/>
    </source>
</evidence>
<keyword evidence="5" id="KW-0862">Zinc</keyword>
<dbReference type="GO" id="GO:0016567">
    <property type="term" value="P:protein ubiquitination"/>
    <property type="evidence" value="ECO:0007669"/>
    <property type="project" value="TreeGrafter"/>
</dbReference>
<dbReference type="Proteomes" id="UP000518752">
    <property type="component" value="Unassembled WGS sequence"/>
</dbReference>
<dbReference type="PANTHER" id="PTHR15067">
    <property type="entry name" value="E3 UBIQUITIN-PROTEIN LIGASE RNF8"/>
    <property type="match status" value="1"/>
</dbReference>
<dbReference type="GO" id="GO:0006511">
    <property type="term" value="P:ubiquitin-dependent protein catabolic process"/>
    <property type="evidence" value="ECO:0007669"/>
    <property type="project" value="TreeGrafter"/>
</dbReference>
<dbReference type="InterPro" id="IPR013083">
    <property type="entry name" value="Znf_RING/FYVE/PHD"/>
</dbReference>
<feature type="compositionally biased region" description="Acidic residues" evidence="7">
    <location>
        <begin position="426"/>
        <end position="438"/>
    </location>
</feature>
<feature type="region of interest" description="Disordered" evidence="7">
    <location>
        <begin position="208"/>
        <end position="228"/>
    </location>
</feature>
<dbReference type="CDD" id="cd16458">
    <property type="entry name" value="RING-H2_Dmap-like"/>
    <property type="match status" value="1"/>
</dbReference>
<dbReference type="GO" id="GO:0000151">
    <property type="term" value="C:ubiquitin ligase complex"/>
    <property type="evidence" value="ECO:0007669"/>
    <property type="project" value="TreeGrafter"/>
</dbReference>
<dbReference type="InterPro" id="IPR000253">
    <property type="entry name" value="FHA_dom"/>
</dbReference>
<dbReference type="GO" id="GO:0008270">
    <property type="term" value="F:zinc ion binding"/>
    <property type="evidence" value="ECO:0007669"/>
    <property type="project" value="UniProtKB-KW"/>
</dbReference>
<proteinExistence type="predicted"/>
<keyword evidence="2" id="KW-0479">Metal-binding</keyword>
<feature type="compositionally biased region" description="Acidic residues" evidence="7">
    <location>
        <begin position="589"/>
        <end position="599"/>
    </location>
</feature>
<evidence type="ECO:0000259" key="9">
    <source>
        <dbReference type="PROSITE" id="PS50089"/>
    </source>
</evidence>
<protein>
    <recommendedName>
        <fullName evidence="12">SMAD/FHA domain-containing protein</fullName>
    </recommendedName>
</protein>
<organism evidence="10 11">
    <name type="scientific">Collybiopsis confluens</name>
    <dbReference type="NCBI Taxonomy" id="2823264"/>
    <lineage>
        <taxon>Eukaryota</taxon>
        <taxon>Fungi</taxon>
        <taxon>Dikarya</taxon>
        <taxon>Basidiomycota</taxon>
        <taxon>Agaricomycotina</taxon>
        <taxon>Agaricomycetes</taxon>
        <taxon>Agaricomycetidae</taxon>
        <taxon>Agaricales</taxon>
        <taxon>Marasmiineae</taxon>
        <taxon>Omphalotaceae</taxon>
        <taxon>Collybiopsis</taxon>
    </lineage>
</organism>
<evidence type="ECO:0000256" key="6">
    <source>
        <dbReference type="PROSITE-ProRule" id="PRU00175"/>
    </source>
</evidence>
<evidence type="ECO:0008006" key="12">
    <source>
        <dbReference type="Google" id="ProtNLM"/>
    </source>
</evidence>